<feature type="compositionally biased region" description="Pro residues" evidence="1">
    <location>
        <begin position="211"/>
        <end position="224"/>
    </location>
</feature>
<feature type="region of interest" description="Disordered" evidence="1">
    <location>
        <begin position="196"/>
        <end position="224"/>
    </location>
</feature>
<name>A0AB39UTI8_9GAMM</name>
<dbReference type="EMBL" id="CP154858">
    <property type="protein sequence ID" value="XDT71414.1"/>
    <property type="molecule type" value="Genomic_DNA"/>
</dbReference>
<organism evidence="2">
    <name type="scientific">Thermohahella caldifontis</name>
    <dbReference type="NCBI Taxonomy" id="3142973"/>
    <lineage>
        <taxon>Bacteria</taxon>
        <taxon>Pseudomonadati</taxon>
        <taxon>Pseudomonadota</taxon>
        <taxon>Gammaproteobacteria</taxon>
        <taxon>Oceanospirillales</taxon>
        <taxon>Hahellaceae</taxon>
        <taxon>Thermohahella</taxon>
    </lineage>
</organism>
<accession>A0AB39UTI8</accession>
<evidence type="ECO:0000313" key="2">
    <source>
        <dbReference type="EMBL" id="XDT71414.1"/>
    </source>
</evidence>
<dbReference type="AlphaFoldDB" id="A0AB39UTI8"/>
<proteinExistence type="predicted"/>
<gene>
    <name evidence="2" type="ORF">AAIA72_11430</name>
</gene>
<dbReference type="KEGG" id="tcd:AAIA72_11430"/>
<evidence type="ECO:0000256" key="1">
    <source>
        <dbReference type="SAM" id="MobiDB-lite"/>
    </source>
</evidence>
<protein>
    <submittedName>
        <fullName evidence="2">Uncharacterized protein</fullName>
    </submittedName>
</protein>
<dbReference type="RefSeq" id="WP_369600450.1">
    <property type="nucleotide sequence ID" value="NZ_CP154858.1"/>
</dbReference>
<sequence>MRTAVITTALIAAVAGGTLIWVRSQSPETPATAVVTDAPTVMTAEETVITPPAGETLPVPGVADSQDGDSLTLPDTPPAAGLPPVTLLEGDLTPRVNADGIEEQVGHIDPTVLDSLAVGRSVTLSLPDGATRTALLEDFSVQDGKVSVWRGPLQDGTDVENLIITRGQDTTWLMVSTATTSYTIRVDNHTGEAVVTNEGTGNPGLGNEPHVVPPTDEPVPPSAS</sequence>
<reference evidence="2" key="1">
    <citation type="submission" date="2024-05" db="EMBL/GenBank/DDBJ databases">
        <title>Genome sequencing of novel strain.</title>
        <authorList>
            <person name="Ganbat D."/>
            <person name="Ganbat S."/>
            <person name="Lee S.-J."/>
        </authorList>
    </citation>
    <scope>NUCLEOTIDE SEQUENCE</scope>
    <source>
        <strain evidence="2">SMD15-11</strain>
    </source>
</reference>